<feature type="compositionally biased region" description="Pro residues" evidence="1">
    <location>
        <begin position="232"/>
        <end position="250"/>
    </location>
</feature>
<evidence type="ECO:0000313" key="3">
    <source>
        <dbReference type="Proteomes" id="UP001358417"/>
    </source>
</evidence>
<dbReference type="RefSeq" id="XP_064710510.1">
    <property type="nucleotide sequence ID" value="XM_064851507.1"/>
</dbReference>
<reference evidence="2 3" key="1">
    <citation type="submission" date="2023-08" db="EMBL/GenBank/DDBJ databases">
        <title>Black Yeasts Isolated from many extreme environments.</title>
        <authorList>
            <person name="Coleine C."/>
            <person name="Stajich J.E."/>
            <person name="Selbmann L."/>
        </authorList>
    </citation>
    <scope>NUCLEOTIDE SEQUENCE [LARGE SCALE GENOMIC DNA]</scope>
    <source>
        <strain evidence="2 3">CCFEE 5792</strain>
    </source>
</reference>
<dbReference type="AlphaFoldDB" id="A0AAV9NLJ4"/>
<feature type="region of interest" description="Disordered" evidence="1">
    <location>
        <begin position="218"/>
        <end position="251"/>
    </location>
</feature>
<dbReference type="GeneID" id="89976120"/>
<proteinExistence type="predicted"/>
<accession>A0AAV9NLJ4</accession>
<feature type="region of interest" description="Disordered" evidence="1">
    <location>
        <begin position="273"/>
        <end position="297"/>
    </location>
</feature>
<organism evidence="2 3">
    <name type="scientific">Exophiala bonariae</name>
    <dbReference type="NCBI Taxonomy" id="1690606"/>
    <lineage>
        <taxon>Eukaryota</taxon>
        <taxon>Fungi</taxon>
        <taxon>Dikarya</taxon>
        <taxon>Ascomycota</taxon>
        <taxon>Pezizomycotina</taxon>
        <taxon>Eurotiomycetes</taxon>
        <taxon>Chaetothyriomycetidae</taxon>
        <taxon>Chaetothyriales</taxon>
        <taxon>Herpotrichiellaceae</taxon>
        <taxon>Exophiala</taxon>
    </lineage>
</organism>
<name>A0AAV9NLJ4_9EURO</name>
<feature type="region of interest" description="Disordered" evidence="1">
    <location>
        <begin position="638"/>
        <end position="659"/>
    </location>
</feature>
<gene>
    <name evidence="2" type="ORF">LTR84_007955</name>
</gene>
<keyword evidence="3" id="KW-1185">Reference proteome</keyword>
<feature type="region of interest" description="Disordered" evidence="1">
    <location>
        <begin position="558"/>
        <end position="583"/>
    </location>
</feature>
<dbReference type="EMBL" id="JAVRRD010000003">
    <property type="protein sequence ID" value="KAK5061413.1"/>
    <property type="molecule type" value="Genomic_DNA"/>
</dbReference>
<sequence>MATPSNAGTDSVVPFNVDEARVRLARVPAPELASVLRLFHQVTTPAGTKKLELIVLAVEAETREHYARFSAEALLAYLRSRGQSIDAASAHGDLVTAVVRLECQGEMMRRFGAMVVPGLVDELVLRRVSTRGAGRTKWEKVNTLIQFDCQQQGNPPLRPRASQPRPVAIPTMPAALASFPAPAQLAPAANVSGGPGHNTVTPRLSSVLQPLSRLAIDDPADQLSPRGRPWPTVRPAPPQASRPAPVPTAPKPLSLNMPMARFPPLAPPVIPASYQPVHRAPQPPGTFPSAWPRSPPLQQAQILPDEPAATPATPRPAEDPSKVALVAFPSPQPRSPLLQQAQLLPLEPAAAPAEDPSTLALATLSPLPITEHTPRADQLVADLSLSPGGLDICEQAKHALLRGEWKAFAPAHFYSLEESFMDTIREKREQHQDSTSALYSLALLHDVMDSLGLQFVEYNESHVAPTSPPLDPPAVDRQANGMSFVSNYVSNLFGARKALEPKSVEQDQHLPALIEYPEYVDEEQSPEPPGQQDQAEGFEEVTDDGNGDAQLQITEAPAVVDTDEALGEEQKSEPQAKDKQPAADEYWTPEDIEQMYQVLDLLCSPSAKSHFITARKQAPNDPLLIEVRRVCRGQARPKREDLSLQDNELPPTDMDIGYPKEWGVTKTIPTQLWNKWKKQYHN</sequence>
<feature type="compositionally biased region" description="Acidic residues" evidence="1">
    <location>
        <begin position="536"/>
        <end position="546"/>
    </location>
</feature>
<dbReference type="Proteomes" id="UP001358417">
    <property type="component" value="Unassembled WGS sequence"/>
</dbReference>
<evidence type="ECO:0000313" key="2">
    <source>
        <dbReference type="EMBL" id="KAK5061413.1"/>
    </source>
</evidence>
<feature type="compositionally biased region" description="Basic and acidic residues" evidence="1">
    <location>
        <begin position="568"/>
        <end position="582"/>
    </location>
</feature>
<comment type="caution">
    <text evidence="2">The sequence shown here is derived from an EMBL/GenBank/DDBJ whole genome shotgun (WGS) entry which is preliminary data.</text>
</comment>
<feature type="region of interest" description="Disordered" evidence="1">
    <location>
        <begin position="521"/>
        <end position="546"/>
    </location>
</feature>
<evidence type="ECO:0000256" key="1">
    <source>
        <dbReference type="SAM" id="MobiDB-lite"/>
    </source>
</evidence>
<protein>
    <submittedName>
        <fullName evidence="2">Uncharacterized protein</fullName>
    </submittedName>
</protein>